<evidence type="ECO:0000256" key="1">
    <source>
        <dbReference type="SAM" id="Phobius"/>
    </source>
</evidence>
<evidence type="ECO:0000313" key="4">
    <source>
        <dbReference type="Proteomes" id="UP001143304"/>
    </source>
</evidence>
<organism evidence="3 4">
    <name type="scientific">Candidatus Marimicrobium litorale</name>
    <dbReference type="NCBI Taxonomy" id="2518991"/>
    <lineage>
        <taxon>Bacteria</taxon>
        <taxon>Pseudomonadati</taxon>
        <taxon>Pseudomonadota</taxon>
        <taxon>Gammaproteobacteria</taxon>
        <taxon>Cellvibrionales</taxon>
        <taxon>Halieaceae</taxon>
        <taxon>Marimicrobium</taxon>
    </lineage>
</organism>
<keyword evidence="1" id="KW-0812">Transmembrane</keyword>
<keyword evidence="1" id="KW-0472">Membrane</keyword>
<evidence type="ECO:0000259" key="2">
    <source>
        <dbReference type="Pfam" id="PF14341"/>
    </source>
</evidence>
<dbReference type="Pfam" id="PF14341">
    <property type="entry name" value="PilX_N"/>
    <property type="match status" value="1"/>
</dbReference>
<gene>
    <name evidence="3" type="ORF">EYC82_17540</name>
</gene>
<sequence>MRYNGSLPCDTKPFREDGVVMVVALIMLLLITLVTFAVMETSSLEAQMATAAEQKAITFQMAEGAVSEASNDFGNLGAALRAKIVNEANPDWPTGTHALTGYDSDDRIVTAAASSMTEYIGNTATMGYSVRKGSAGIDTYYYEVEATSTIANSMISNVHTQGVYVEAPRAQ</sequence>
<protein>
    <recommendedName>
        <fullName evidence="2">Type 4 fimbrial biogenesis protein PilX N-terminal domain-containing protein</fullName>
    </recommendedName>
</protein>
<name>A0ABT3TBC2_9GAMM</name>
<accession>A0ABT3TBC2</accession>
<dbReference type="EMBL" id="SHNO01000002">
    <property type="protein sequence ID" value="MCX2979145.1"/>
    <property type="molecule type" value="Genomic_DNA"/>
</dbReference>
<proteinExistence type="predicted"/>
<comment type="caution">
    <text evidence="3">The sequence shown here is derived from an EMBL/GenBank/DDBJ whole genome shotgun (WGS) entry which is preliminary data.</text>
</comment>
<feature type="transmembrane region" description="Helical" evidence="1">
    <location>
        <begin position="20"/>
        <end position="39"/>
    </location>
</feature>
<keyword evidence="1" id="KW-1133">Transmembrane helix</keyword>
<feature type="domain" description="Type 4 fimbrial biogenesis protein PilX N-terminal" evidence="2">
    <location>
        <begin position="18"/>
        <end position="66"/>
    </location>
</feature>
<keyword evidence="4" id="KW-1185">Reference proteome</keyword>
<reference evidence="3" key="1">
    <citation type="submission" date="2019-02" db="EMBL/GenBank/DDBJ databases">
        <authorList>
            <person name="Li S.-H."/>
        </authorList>
    </citation>
    <scope>NUCLEOTIDE SEQUENCE</scope>
    <source>
        <strain evidence="3">IMCC11814</strain>
    </source>
</reference>
<dbReference type="InterPro" id="IPR025746">
    <property type="entry name" value="PilX_N_dom"/>
</dbReference>
<dbReference type="RefSeq" id="WP_279250930.1">
    <property type="nucleotide sequence ID" value="NZ_SHNO01000002.1"/>
</dbReference>
<evidence type="ECO:0000313" key="3">
    <source>
        <dbReference type="EMBL" id="MCX2979145.1"/>
    </source>
</evidence>
<dbReference type="Proteomes" id="UP001143304">
    <property type="component" value="Unassembled WGS sequence"/>
</dbReference>